<feature type="domain" description="L-type lectin-like" evidence="8">
    <location>
        <begin position="101"/>
        <end position="209"/>
    </location>
</feature>
<comment type="subcellular location">
    <subcellularLocation>
        <location evidence="1">Membrane</location>
        <topology evidence="1">Single-pass type I membrane protein</topology>
    </subcellularLocation>
</comment>
<keyword evidence="4 7" id="KW-1133">Transmembrane helix</keyword>
<accession>A0A8C2NWU8</accession>
<keyword evidence="2 7" id="KW-0812">Transmembrane</keyword>
<feature type="transmembrane region" description="Helical" evidence="7">
    <location>
        <begin position="246"/>
        <end position="270"/>
    </location>
</feature>
<evidence type="ECO:0000256" key="2">
    <source>
        <dbReference type="ARBA" id="ARBA00022692"/>
    </source>
</evidence>
<evidence type="ECO:0000256" key="7">
    <source>
        <dbReference type="SAM" id="Phobius"/>
    </source>
</evidence>
<dbReference type="GO" id="GO:0006888">
    <property type="term" value="P:endoplasmic reticulum to Golgi vesicle-mediated transport"/>
    <property type="evidence" value="ECO:0007669"/>
    <property type="project" value="TreeGrafter"/>
</dbReference>
<dbReference type="InterPro" id="IPR051136">
    <property type="entry name" value="Intracellular_Lectin-GPT"/>
</dbReference>
<dbReference type="GO" id="GO:0005789">
    <property type="term" value="C:endoplasmic reticulum membrane"/>
    <property type="evidence" value="ECO:0007669"/>
    <property type="project" value="TreeGrafter"/>
</dbReference>
<dbReference type="GO" id="GO:0000139">
    <property type="term" value="C:Golgi membrane"/>
    <property type="evidence" value="ECO:0007669"/>
    <property type="project" value="TreeGrafter"/>
</dbReference>
<dbReference type="SUPFAM" id="SSF49899">
    <property type="entry name" value="Concanavalin A-like lectins/glucanases"/>
    <property type="match status" value="1"/>
</dbReference>
<feature type="region of interest" description="Disordered" evidence="6">
    <location>
        <begin position="1"/>
        <end position="26"/>
    </location>
</feature>
<dbReference type="InterPro" id="IPR005052">
    <property type="entry name" value="Lectin_leg"/>
</dbReference>
<reference evidence="9" key="1">
    <citation type="submission" date="2019-03" db="EMBL/GenBank/DDBJ databases">
        <title>Genome sequencing and reference-guided assembly of Black Bengal Goat (Capra hircus).</title>
        <authorList>
            <person name="Siddiki A.Z."/>
            <person name="Baten A."/>
            <person name="Billah M."/>
            <person name="Alam M.A.U."/>
            <person name="Shawrob K.S.M."/>
            <person name="Saha S."/>
            <person name="Chowdhury M."/>
            <person name="Rahman A.H."/>
            <person name="Stear M."/>
            <person name="Miah G."/>
            <person name="Das G.B."/>
            <person name="Hossain M.M."/>
            <person name="Kumkum M."/>
            <person name="Islam M.S."/>
            <person name="Mollah A.M."/>
            <person name="Ahsan A."/>
            <person name="Tusar F."/>
            <person name="Khan M.K.I."/>
        </authorList>
    </citation>
    <scope>NUCLEOTIDE SEQUENCE [LARGE SCALE GENOMIC DNA]</scope>
</reference>
<keyword evidence="5 7" id="KW-0472">Membrane</keyword>
<evidence type="ECO:0000256" key="6">
    <source>
        <dbReference type="SAM" id="MobiDB-lite"/>
    </source>
</evidence>
<dbReference type="Pfam" id="PF03388">
    <property type="entry name" value="Lectin_leg-like"/>
    <property type="match status" value="1"/>
</dbReference>
<dbReference type="GO" id="GO:0005537">
    <property type="term" value="F:D-mannose binding"/>
    <property type="evidence" value="ECO:0007669"/>
    <property type="project" value="TreeGrafter"/>
</dbReference>
<evidence type="ECO:0000256" key="5">
    <source>
        <dbReference type="ARBA" id="ARBA00023136"/>
    </source>
</evidence>
<dbReference type="PANTHER" id="PTHR12223:SF20">
    <property type="entry name" value="VIP36-LIKE PROTEIN"/>
    <property type="match status" value="1"/>
</dbReference>
<dbReference type="InterPro" id="IPR013320">
    <property type="entry name" value="ConA-like_dom_sf"/>
</dbReference>
<evidence type="ECO:0000259" key="8">
    <source>
        <dbReference type="Pfam" id="PF03388"/>
    </source>
</evidence>
<dbReference type="Ensembl" id="ENSCHIT00010015667.1">
    <property type="protein sequence ID" value="ENSCHIP00010011082.1"/>
    <property type="gene ID" value="ENSCHIG00010008208.1"/>
</dbReference>
<dbReference type="GO" id="GO:0030134">
    <property type="term" value="C:COPII-coated ER to Golgi transport vesicle"/>
    <property type="evidence" value="ECO:0007669"/>
    <property type="project" value="TreeGrafter"/>
</dbReference>
<evidence type="ECO:0000256" key="1">
    <source>
        <dbReference type="ARBA" id="ARBA00004479"/>
    </source>
</evidence>
<evidence type="ECO:0000313" key="9">
    <source>
        <dbReference type="Ensembl" id="ENSCHIP00010011082.1"/>
    </source>
</evidence>
<name>A0A8C2NWU8_CAPHI</name>
<dbReference type="Gene3D" id="2.60.120.200">
    <property type="match status" value="1"/>
</dbReference>
<dbReference type="PANTHER" id="PTHR12223">
    <property type="entry name" value="VESICULAR MANNOSE-BINDING LECTIN"/>
    <property type="match status" value="1"/>
</dbReference>
<dbReference type="AlphaFoldDB" id="A0A8C2NWU8"/>
<organism evidence="9">
    <name type="scientific">Capra hircus</name>
    <name type="common">Goat</name>
    <dbReference type="NCBI Taxonomy" id="9925"/>
    <lineage>
        <taxon>Eukaryota</taxon>
        <taxon>Metazoa</taxon>
        <taxon>Chordata</taxon>
        <taxon>Craniata</taxon>
        <taxon>Vertebrata</taxon>
        <taxon>Euteleostomi</taxon>
        <taxon>Mammalia</taxon>
        <taxon>Eutheria</taxon>
        <taxon>Laurasiatheria</taxon>
        <taxon>Artiodactyla</taxon>
        <taxon>Ruminantia</taxon>
        <taxon>Pecora</taxon>
        <taxon>Bovidae</taxon>
        <taxon>Caprinae</taxon>
        <taxon>Capra</taxon>
    </lineage>
</organism>
<evidence type="ECO:0000256" key="4">
    <source>
        <dbReference type="ARBA" id="ARBA00022989"/>
    </source>
</evidence>
<evidence type="ECO:0000256" key="3">
    <source>
        <dbReference type="ARBA" id="ARBA00022729"/>
    </source>
</evidence>
<proteinExistence type="predicted"/>
<sequence>MSVPSADLWEDSSQTPECQGPFQTHPRWEDSWRQVLRSVTSGPCSSSDPLSAGSPRLLVTRQSGRPACGEQLSFVCRSPVAAGTGVPASSSSPPSALPPLPSQRVFPYVSAMVNNGSLSYDHERDGRPTELGGCTAIVRNLHYDTFLVIRYVKRHLTIMMDIDGKHEWRDCIEVPGVRLPRGYYFGTSSITGDLSDNHDVISLKLFELTVERTPEEEKLHRDVFLPSVDNMKLPEMTAPLPPLSGLALFLIVFFSLVFSVFAIVIGIILYNKWQDQSRKRFY</sequence>
<dbReference type="GO" id="GO:0005793">
    <property type="term" value="C:endoplasmic reticulum-Golgi intermediate compartment"/>
    <property type="evidence" value="ECO:0007669"/>
    <property type="project" value="TreeGrafter"/>
</dbReference>
<keyword evidence="3" id="KW-0732">Signal</keyword>
<reference evidence="9" key="2">
    <citation type="submission" date="2025-08" db="UniProtKB">
        <authorList>
            <consortium name="Ensembl"/>
        </authorList>
    </citation>
    <scope>IDENTIFICATION</scope>
</reference>
<protein>
    <recommendedName>
        <fullName evidence="8">L-type lectin-like domain-containing protein</fullName>
    </recommendedName>
</protein>